<keyword evidence="1" id="KW-0812">Transmembrane</keyword>
<dbReference type="AlphaFoldDB" id="A0A6C0BYS7"/>
<accession>A0A6C0BYS7</accession>
<organism evidence="2">
    <name type="scientific">viral metagenome</name>
    <dbReference type="NCBI Taxonomy" id="1070528"/>
    <lineage>
        <taxon>unclassified sequences</taxon>
        <taxon>metagenomes</taxon>
        <taxon>organismal metagenomes</taxon>
    </lineage>
</organism>
<feature type="transmembrane region" description="Helical" evidence="1">
    <location>
        <begin position="54"/>
        <end position="75"/>
    </location>
</feature>
<evidence type="ECO:0000256" key="1">
    <source>
        <dbReference type="SAM" id="Phobius"/>
    </source>
</evidence>
<keyword evidence="1" id="KW-0472">Membrane</keyword>
<reference evidence="2" key="1">
    <citation type="journal article" date="2020" name="Nature">
        <title>Giant virus diversity and host interactions through global metagenomics.</title>
        <authorList>
            <person name="Schulz F."/>
            <person name="Roux S."/>
            <person name="Paez-Espino D."/>
            <person name="Jungbluth S."/>
            <person name="Walsh D.A."/>
            <person name="Denef V.J."/>
            <person name="McMahon K.D."/>
            <person name="Konstantinidis K.T."/>
            <person name="Eloe-Fadrosh E.A."/>
            <person name="Kyrpides N.C."/>
            <person name="Woyke T."/>
        </authorList>
    </citation>
    <scope>NUCLEOTIDE SEQUENCE</scope>
    <source>
        <strain evidence="2">GVMAG-M-3300020166-18</strain>
    </source>
</reference>
<sequence>MSVMKSMDKMLKNQAVLYGVLFLTVTNVFGYLMVRNYEAIVFFALVAYISSEFTKNNILVCLVALLMTNVLLAIVQGRKVYESMQTEGVADETAAKAEASPEEAKEPVIKKADSKAAVAEQLMPSLSDSKMKDHMANLDKIEGLLNKQEGLVGSLSKIENMMAKLENMGAKRVDRRVD</sequence>
<dbReference type="EMBL" id="MN739271">
    <property type="protein sequence ID" value="QHS96433.1"/>
    <property type="molecule type" value="Genomic_DNA"/>
</dbReference>
<keyword evidence="1" id="KW-1133">Transmembrane helix</keyword>
<name>A0A6C0BYS7_9ZZZZ</name>
<evidence type="ECO:0000313" key="2">
    <source>
        <dbReference type="EMBL" id="QHS96433.1"/>
    </source>
</evidence>
<proteinExistence type="predicted"/>
<protein>
    <submittedName>
        <fullName evidence="2">Uncharacterized protein</fullName>
    </submittedName>
</protein>